<dbReference type="GO" id="GO:0016020">
    <property type="term" value="C:membrane"/>
    <property type="evidence" value="ECO:0007669"/>
    <property type="project" value="UniProtKB-SubCell"/>
</dbReference>
<reference evidence="8" key="1">
    <citation type="journal article" date="2023" name="Commun. Biol.">
        <title>Genome analysis of Parmales, the sister group of diatoms, reveals the evolutionary specialization of diatoms from phago-mixotrophs to photoautotrophs.</title>
        <authorList>
            <person name="Ban H."/>
            <person name="Sato S."/>
            <person name="Yoshikawa S."/>
            <person name="Yamada K."/>
            <person name="Nakamura Y."/>
            <person name="Ichinomiya M."/>
            <person name="Sato N."/>
            <person name="Blanc-Mathieu R."/>
            <person name="Endo H."/>
            <person name="Kuwata A."/>
            <person name="Ogata H."/>
        </authorList>
    </citation>
    <scope>NUCLEOTIDE SEQUENCE [LARGE SCALE GENOMIC DNA]</scope>
</reference>
<dbReference type="OrthoDB" id="47452at2759"/>
<accession>A0A9W7G7A3</accession>
<feature type="transmembrane region" description="Helical" evidence="6">
    <location>
        <begin position="178"/>
        <end position="208"/>
    </location>
</feature>
<feature type="transmembrane region" description="Helical" evidence="6">
    <location>
        <begin position="105"/>
        <end position="130"/>
    </location>
</feature>
<evidence type="ECO:0008006" key="9">
    <source>
        <dbReference type="Google" id="ProtNLM"/>
    </source>
</evidence>
<dbReference type="Proteomes" id="UP001165065">
    <property type="component" value="Unassembled WGS sequence"/>
</dbReference>
<feature type="transmembrane region" description="Helical" evidence="6">
    <location>
        <begin position="28"/>
        <end position="47"/>
    </location>
</feature>
<dbReference type="EMBL" id="BRYA01000875">
    <property type="protein sequence ID" value="GMI34663.1"/>
    <property type="molecule type" value="Genomic_DNA"/>
</dbReference>
<dbReference type="PANTHER" id="PTHR13377:SF3">
    <property type="entry name" value="TRANSMEMBRANE PROTEIN 115"/>
    <property type="match status" value="1"/>
</dbReference>
<evidence type="ECO:0000313" key="8">
    <source>
        <dbReference type="Proteomes" id="UP001165065"/>
    </source>
</evidence>
<evidence type="ECO:0000256" key="5">
    <source>
        <dbReference type="SAM" id="MobiDB-lite"/>
    </source>
</evidence>
<dbReference type="SUPFAM" id="SSF144091">
    <property type="entry name" value="Rhomboid-like"/>
    <property type="match status" value="1"/>
</dbReference>
<feature type="compositionally biased region" description="Low complexity" evidence="5">
    <location>
        <begin position="278"/>
        <end position="287"/>
    </location>
</feature>
<feature type="compositionally biased region" description="Gly residues" evidence="5">
    <location>
        <begin position="303"/>
        <end position="316"/>
    </location>
</feature>
<keyword evidence="2 6" id="KW-0812">Transmembrane</keyword>
<evidence type="ECO:0000256" key="4">
    <source>
        <dbReference type="ARBA" id="ARBA00023136"/>
    </source>
</evidence>
<proteinExistence type="predicted"/>
<feature type="region of interest" description="Disordered" evidence="5">
    <location>
        <begin position="278"/>
        <end position="334"/>
    </location>
</feature>
<evidence type="ECO:0000256" key="2">
    <source>
        <dbReference type="ARBA" id="ARBA00022692"/>
    </source>
</evidence>
<protein>
    <recommendedName>
        <fullName evidence="9">Derlin</fullName>
    </recommendedName>
</protein>
<name>A0A9W7G7A3_9STRA</name>
<organism evidence="7 8">
    <name type="scientific">Triparma columacea</name>
    <dbReference type="NCBI Taxonomy" id="722753"/>
    <lineage>
        <taxon>Eukaryota</taxon>
        <taxon>Sar</taxon>
        <taxon>Stramenopiles</taxon>
        <taxon>Ochrophyta</taxon>
        <taxon>Bolidophyceae</taxon>
        <taxon>Parmales</taxon>
        <taxon>Triparmaceae</taxon>
        <taxon>Triparma</taxon>
    </lineage>
</organism>
<dbReference type="InterPro" id="IPR013861">
    <property type="entry name" value="TMEM115/Pdh1/Rbl19"/>
</dbReference>
<dbReference type="AlphaFoldDB" id="A0A9W7G7A3"/>
<feature type="transmembrane region" description="Helical" evidence="6">
    <location>
        <begin position="67"/>
        <end position="93"/>
    </location>
</feature>
<keyword evidence="3 6" id="KW-1133">Transmembrane helix</keyword>
<sequence>MHPQQDQQGQDPNPFLTKYQDWSRTTPFITRSIVLSLVISYIISWFLPLTLALSNVPLFTVQSLEVYRVATSVLVCDSIFTLLFSGLAMTSVGSGLEREQGSASFLLTSILLVLLINSVFISFVYTLYIFTSDPSYLLSTASGPWGYMMMLITIQCNRDDPEGTRRVLFFPVEVKNKYYPLVILALFTILGGIRLDLVVAVGMGYTYVYHGGLRTAMKFDESTLVGVEGKWPVVNWVSKEGYVRVGMEGGDGGLIGQEGGGGGTVAIAPRGGWDNVNTINNTSSSNSEGGIQAPGRVSKPSFPGGGQALGQGGGGTNDSRREEARRAAERRMNN</sequence>
<dbReference type="GO" id="GO:0006890">
    <property type="term" value="P:retrograde vesicle-mediated transport, Golgi to endoplasmic reticulum"/>
    <property type="evidence" value="ECO:0007669"/>
    <property type="project" value="InterPro"/>
</dbReference>
<comment type="subcellular location">
    <subcellularLocation>
        <location evidence="1">Membrane</location>
        <topology evidence="1">Multi-pass membrane protein</topology>
    </subcellularLocation>
</comment>
<feature type="compositionally biased region" description="Basic and acidic residues" evidence="5">
    <location>
        <begin position="318"/>
        <end position="334"/>
    </location>
</feature>
<dbReference type="Gene3D" id="1.20.1540.10">
    <property type="entry name" value="Rhomboid-like"/>
    <property type="match status" value="1"/>
</dbReference>
<evidence type="ECO:0000256" key="3">
    <source>
        <dbReference type="ARBA" id="ARBA00022989"/>
    </source>
</evidence>
<gene>
    <name evidence="7" type="ORF">TrCOL_g11698</name>
</gene>
<evidence type="ECO:0000256" key="1">
    <source>
        <dbReference type="ARBA" id="ARBA00004141"/>
    </source>
</evidence>
<comment type="caution">
    <text evidence="7">The sequence shown here is derived from an EMBL/GenBank/DDBJ whole genome shotgun (WGS) entry which is preliminary data.</text>
</comment>
<dbReference type="InterPro" id="IPR035952">
    <property type="entry name" value="Rhomboid-like_sf"/>
</dbReference>
<evidence type="ECO:0000313" key="7">
    <source>
        <dbReference type="EMBL" id="GMI34663.1"/>
    </source>
</evidence>
<keyword evidence="4 6" id="KW-0472">Membrane</keyword>
<dbReference type="GO" id="GO:0005794">
    <property type="term" value="C:Golgi apparatus"/>
    <property type="evidence" value="ECO:0007669"/>
    <property type="project" value="TreeGrafter"/>
</dbReference>
<keyword evidence="8" id="KW-1185">Reference proteome</keyword>
<evidence type="ECO:0000256" key="6">
    <source>
        <dbReference type="SAM" id="Phobius"/>
    </source>
</evidence>
<dbReference type="PANTHER" id="PTHR13377">
    <property type="entry name" value="PLACENTAL PROTEIN 6"/>
    <property type="match status" value="1"/>
</dbReference>